<dbReference type="AlphaFoldDB" id="A0A9D2AV70"/>
<keyword evidence="1" id="KW-0472">Membrane</keyword>
<sequence length="81" mass="8981">MKKKFQTAVLLVLAATLLTIVAIGVYVLLLLADPDNVFTLILAAFILIEFTLILSALGIIHFLRTRPAGKDREEDKKDDLD</sequence>
<dbReference type="EMBL" id="DXEW01000036">
    <property type="protein sequence ID" value="HIX51098.1"/>
    <property type="molecule type" value="Genomic_DNA"/>
</dbReference>
<reference evidence="2" key="1">
    <citation type="journal article" date="2021" name="PeerJ">
        <title>Extensive microbial diversity within the chicken gut microbiome revealed by metagenomics and culture.</title>
        <authorList>
            <person name="Gilroy R."/>
            <person name="Ravi A."/>
            <person name="Getino M."/>
            <person name="Pursley I."/>
            <person name="Horton D.L."/>
            <person name="Alikhan N.F."/>
            <person name="Baker D."/>
            <person name="Gharbi K."/>
            <person name="Hall N."/>
            <person name="Watson M."/>
            <person name="Adriaenssens E.M."/>
            <person name="Foster-Nyarko E."/>
            <person name="Jarju S."/>
            <person name="Secka A."/>
            <person name="Antonio M."/>
            <person name="Oren A."/>
            <person name="Chaudhuri R.R."/>
            <person name="La Ragione R."/>
            <person name="Hildebrand F."/>
            <person name="Pallen M.J."/>
        </authorList>
    </citation>
    <scope>NUCLEOTIDE SEQUENCE</scope>
    <source>
        <strain evidence="2">2189</strain>
    </source>
</reference>
<organism evidence="2 3">
    <name type="scientific">Candidatus Borkfalkia faecavium</name>
    <dbReference type="NCBI Taxonomy" id="2838508"/>
    <lineage>
        <taxon>Bacteria</taxon>
        <taxon>Bacillati</taxon>
        <taxon>Bacillota</taxon>
        <taxon>Clostridia</taxon>
        <taxon>Christensenellales</taxon>
        <taxon>Christensenellaceae</taxon>
        <taxon>Candidatus Borkfalkia</taxon>
    </lineage>
</organism>
<dbReference type="Proteomes" id="UP000886847">
    <property type="component" value="Unassembled WGS sequence"/>
</dbReference>
<evidence type="ECO:0000313" key="2">
    <source>
        <dbReference type="EMBL" id="HIX51098.1"/>
    </source>
</evidence>
<comment type="caution">
    <text evidence="2">The sequence shown here is derived from an EMBL/GenBank/DDBJ whole genome shotgun (WGS) entry which is preliminary data.</text>
</comment>
<keyword evidence="1" id="KW-1133">Transmembrane helix</keyword>
<accession>A0A9D2AV70</accession>
<feature type="transmembrane region" description="Helical" evidence="1">
    <location>
        <begin position="37"/>
        <end position="63"/>
    </location>
</feature>
<gene>
    <name evidence="2" type="ORF">H9851_07460</name>
</gene>
<reference evidence="2" key="2">
    <citation type="submission" date="2021-04" db="EMBL/GenBank/DDBJ databases">
        <authorList>
            <person name="Gilroy R."/>
        </authorList>
    </citation>
    <scope>NUCLEOTIDE SEQUENCE</scope>
    <source>
        <strain evidence="2">2189</strain>
    </source>
</reference>
<evidence type="ECO:0000256" key="1">
    <source>
        <dbReference type="SAM" id="Phobius"/>
    </source>
</evidence>
<keyword evidence="1" id="KW-0812">Transmembrane</keyword>
<proteinExistence type="predicted"/>
<feature type="transmembrane region" description="Helical" evidence="1">
    <location>
        <begin position="7"/>
        <end position="31"/>
    </location>
</feature>
<protein>
    <submittedName>
        <fullName evidence="2">Uncharacterized protein</fullName>
    </submittedName>
</protein>
<evidence type="ECO:0000313" key="3">
    <source>
        <dbReference type="Proteomes" id="UP000886847"/>
    </source>
</evidence>
<name>A0A9D2AV70_9FIRM</name>